<keyword evidence="4 10" id="KW-0812">Transmembrane</keyword>
<evidence type="ECO:0000313" key="11">
    <source>
        <dbReference type="EMBL" id="KAJ3658588.1"/>
    </source>
</evidence>
<gene>
    <name evidence="11" type="ORF">Zmor_010318</name>
</gene>
<dbReference type="GO" id="GO:0005886">
    <property type="term" value="C:plasma membrane"/>
    <property type="evidence" value="ECO:0007669"/>
    <property type="project" value="UniProtKB-SubCell"/>
</dbReference>
<keyword evidence="2" id="KW-1003">Cell membrane</keyword>
<dbReference type="EMBL" id="JALNTZ010000003">
    <property type="protein sequence ID" value="KAJ3658588.1"/>
    <property type="molecule type" value="Genomic_DNA"/>
</dbReference>
<evidence type="ECO:0000256" key="9">
    <source>
        <dbReference type="ARBA" id="ARBA00023224"/>
    </source>
</evidence>
<keyword evidence="8 10" id="KW-0675">Receptor</keyword>
<comment type="caution">
    <text evidence="10">Lacks conserved residue(s) required for the propagation of feature annotation.</text>
</comment>
<evidence type="ECO:0000256" key="8">
    <source>
        <dbReference type="ARBA" id="ARBA00023170"/>
    </source>
</evidence>
<keyword evidence="7 10" id="KW-0472">Membrane</keyword>
<evidence type="ECO:0000256" key="10">
    <source>
        <dbReference type="RuleBase" id="RU351113"/>
    </source>
</evidence>
<comment type="similarity">
    <text evidence="10">Belongs to the insect chemoreceptor superfamily. Heteromeric odorant receptor channel (TC 1.A.69) family.</text>
</comment>
<dbReference type="InterPro" id="IPR004117">
    <property type="entry name" value="7tm6_olfct_rcpt"/>
</dbReference>
<keyword evidence="3 10" id="KW-0716">Sensory transduction</keyword>
<sequence length="386" mass="44920">MVNIIQKSFGLNLKVLNIMGLYSDEKSSISLRVRAYTLYFVFLVLATGLIIVKTLMERSSNNIETNAMLIYVSDSTSYCFKLLPFLQNRDRMKRCINFFGQKKFAPKTDYERKILDECVWVCRRNSIVFFYGLLLTIIGWNVPMLFIKGRKLPLILWLPYDPSSTAVNYYFTFVYIAAATVYVSYSGTIMDPLIGGLAYHATAQLKILKYNLQHLDKNFEDNLIESRIIEFHSVRKHLESCIDHHKKILWFINEYIECFSWSIFCQFAASMFAICFCCISLTLVPLNSVEALTYIGVIYNISFQILFYCYYGTLLDEENNDLCKAIYMGPWYKYDVQIRKNLLLVMERSKRPLLITAGKVIDVTVRTFVSVLKTSYSLIAVFNKYN</sequence>
<protein>
    <recommendedName>
        <fullName evidence="10">Odorant receptor</fullName>
    </recommendedName>
</protein>
<feature type="transmembrane region" description="Helical" evidence="10">
    <location>
        <begin position="167"/>
        <end position="185"/>
    </location>
</feature>
<feature type="transmembrane region" description="Helical" evidence="10">
    <location>
        <begin position="128"/>
        <end position="147"/>
    </location>
</feature>
<keyword evidence="12" id="KW-1185">Reference proteome</keyword>
<dbReference type="AlphaFoldDB" id="A0AA38IIS8"/>
<keyword evidence="9 10" id="KW-0807">Transducer</keyword>
<feature type="transmembrane region" description="Helical" evidence="10">
    <location>
        <begin position="263"/>
        <end position="285"/>
    </location>
</feature>
<comment type="subcellular location">
    <subcellularLocation>
        <location evidence="1 10">Cell membrane</location>
        <topology evidence="1 10">Multi-pass membrane protein</topology>
    </subcellularLocation>
</comment>
<evidence type="ECO:0000256" key="4">
    <source>
        <dbReference type="ARBA" id="ARBA00022692"/>
    </source>
</evidence>
<accession>A0AA38IIS8</accession>
<dbReference type="Pfam" id="PF02949">
    <property type="entry name" value="7tm_6"/>
    <property type="match status" value="1"/>
</dbReference>
<evidence type="ECO:0000256" key="5">
    <source>
        <dbReference type="ARBA" id="ARBA00022725"/>
    </source>
</evidence>
<reference evidence="11" key="1">
    <citation type="journal article" date="2023" name="G3 (Bethesda)">
        <title>Whole genome assemblies of Zophobas morio and Tenebrio molitor.</title>
        <authorList>
            <person name="Kaur S."/>
            <person name="Stinson S.A."/>
            <person name="diCenzo G.C."/>
        </authorList>
    </citation>
    <scope>NUCLEOTIDE SEQUENCE</scope>
    <source>
        <strain evidence="11">QUZm001</strain>
    </source>
</reference>
<dbReference type="PANTHER" id="PTHR21137:SF35">
    <property type="entry name" value="ODORANT RECEPTOR 19A-RELATED"/>
    <property type="match status" value="1"/>
</dbReference>
<evidence type="ECO:0000256" key="1">
    <source>
        <dbReference type="ARBA" id="ARBA00004651"/>
    </source>
</evidence>
<name>A0AA38IIS8_9CUCU</name>
<evidence type="ECO:0000313" key="12">
    <source>
        <dbReference type="Proteomes" id="UP001168821"/>
    </source>
</evidence>
<keyword evidence="5 10" id="KW-0552">Olfaction</keyword>
<dbReference type="Proteomes" id="UP001168821">
    <property type="component" value="Unassembled WGS sequence"/>
</dbReference>
<dbReference type="GO" id="GO:0007165">
    <property type="term" value="P:signal transduction"/>
    <property type="evidence" value="ECO:0007669"/>
    <property type="project" value="UniProtKB-KW"/>
</dbReference>
<organism evidence="11 12">
    <name type="scientific">Zophobas morio</name>
    <dbReference type="NCBI Taxonomy" id="2755281"/>
    <lineage>
        <taxon>Eukaryota</taxon>
        <taxon>Metazoa</taxon>
        <taxon>Ecdysozoa</taxon>
        <taxon>Arthropoda</taxon>
        <taxon>Hexapoda</taxon>
        <taxon>Insecta</taxon>
        <taxon>Pterygota</taxon>
        <taxon>Neoptera</taxon>
        <taxon>Endopterygota</taxon>
        <taxon>Coleoptera</taxon>
        <taxon>Polyphaga</taxon>
        <taxon>Cucujiformia</taxon>
        <taxon>Tenebrionidae</taxon>
        <taxon>Zophobas</taxon>
    </lineage>
</organism>
<dbReference type="PANTHER" id="PTHR21137">
    <property type="entry name" value="ODORANT RECEPTOR"/>
    <property type="match status" value="1"/>
</dbReference>
<dbReference type="GO" id="GO:0005549">
    <property type="term" value="F:odorant binding"/>
    <property type="evidence" value="ECO:0007669"/>
    <property type="project" value="InterPro"/>
</dbReference>
<comment type="caution">
    <text evidence="11">The sequence shown here is derived from an EMBL/GenBank/DDBJ whole genome shotgun (WGS) entry which is preliminary data.</text>
</comment>
<feature type="transmembrane region" description="Helical" evidence="10">
    <location>
        <begin position="291"/>
        <end position="311"/>
    </location>
</feature>
<evidence type="ECO:0000256" key="3">
    <source>
        <dbReference type="ARBA" id="ARBA00022606"/>
    </source>
</evidence>
<proteinExistence type="inferred from homology"/>
<evidence type="ECO:0000256" key="7">
    <source>
        <dbReference type="ARBA" id="ARBA00023136"/>
    </source>
</evidence>
<evidence type="ECO:0000256" key="2">
    <source>
        <dbReference type="ARBA" id="ARBA00022475"/>
    </source>
</evidence>
<keyword evidence="6 10" id="KW-1133">Transmembrane helix</keyword>
<feature type="transmembrane region" description="Helical" evidence="10">
    <location>
        <begin position="36"/>
        <end position="56"/>
    </location>
</feature>
<evidence type="ECO:0000256" key="6">
    <source>
        <dbReference type="ARBA" id="ARBA00022989"/>
    </source>
</evidence>
<dbReference type="GO" id="GO:0004984">
    <property type="term" value="F:olfactory receptor activity"/>
    <property type="evidence" value="ECO:0007669"/>
    <property type="project" value="InterPro"/>
</dbReference>
<feature type="transmembrane region" description="Helical" evidence="10">
    <location>
        <begin position="68"/>
        <end position="86"/>
    </location>
</feature>